<dbReference type="OrthoDB" id="7787470at2759"/>
<sequence>MPPALRVEALDAAYRAQLIGSARARYEKKLRMCDSVDPYTLRPGLNTVTDIAEFPEVTHGDIVKYFVYTSSFVTLEEMKAYKSMEAHNYLTCGWVKSLSAKRLRGDKVLVVGEHIKRASPQAASTLTQLFCEETQQDSLDVLIEKGDNFVLSFEVSETTAKKVEAATKDQSWSPQWFLHRARRVTASVIRSVCTTSIDKPSLSLVKKVCYPQKEKLAVPAVMWGVKHEIDAFRAYEAHERPKYIDFTCTRSGLHLSLAYPSVGATPDAIVSCACCGKGVVEFKCPFLLKDRPRL</sequence>
<accession>A0A9J6FB63</accession>
<dbReference type="InterPro" id="IPR011604">
    <property type="entry name" value="PDDEXK-like_dom_sf"/>
</dbReference>
<evidence type="ECO:0000313" key="2">
    <source>
        <dbReference type="EMBL" id="KAH9359995.1"/>
    </source>
</evidence>
<protein>
    <recommendedName>
        <fullName evidence="1">YqaJ viral recombinase domain-containing protein</fullName>
    </recommendedName>
</protein>
<keyword evidence="3" id="KW-1185">Reference proteome</keyword>
<organism evidence="2 3">
    <name type="scientific">Haemaphysalis longicornis</name>
    <name type="common">Bush tick</name>
    <dbReference type="NCBI Taxonomy" id="44386"/>
    <lineage>
        <taxon>Eukaryota</taxon>
        <taxon>Metazoa</taxon>
        <taxon>Ecdysozoa</taxon>
        <taxon>Arthropoda</taxon>
        <taxon>Chelicerata</taxon>
        <taxon>Arachnida</taxon>
        <taxon>Acari</taxon>
        <taxon>Parasitiformes</taxon>
        <taxon>Ixodida</taxon>
        <taxon>Ixodoidea</taxon>
        <taxon>Ixodidae</taxon>
        <taxon>Haemaphysalinae</taxon>
        <taxon>Haemaphysalis</taxon>
    </lineage>
</organism>
<feature type="domain" description="YqaJ viral recombinase" evidence="1">
    <location>
        <begin position="175"/>
        <end position="287"/>
    </location>
</feature>
<reference evidence="2 3" key="1">
    <citation type="journal article" date="2020" name="Cell">
        <title>Large-Scale Comparative Analyses of Tick Genomes Elucidate Their Genetic Diversity and Vector Capacities.</title>
        <authorList>
            <consortium name="Tick Genome and Microbiome Consortium (TIGMIC)"/>
            <person name="Jia N."/>
            <person name="Wang J."/>
            <person name="Shi W."/>
            <person name="Du L."/>
            <person name="Sun Y."/>
            <person name="Zhan W."/>
            <person name="Jiang J.F."/>
            <person name="Wang Q."/>
            <person name="Zhang B."/>
            <person name="Ji P."/>
            <person name="Bell-Sakyi L."/>
            <person name="Cui X.M."/>
            <person name="Yuan T.T."/>
            <person name="Jiang B.G."/>
            <person name="Yang W.F."/>
            <person name="Lam T.T."/>
            <person name="Chang Q.C."/>
            <person name="Ding S.J."/>
            <person name="Wang X.J."/>
            <person name="Zhu J.G."/>
            <person name="Ruan X.D."/>
            <person name="Zhao L."/>
            <person name="Wei J.T."/>
            <person name="Ye R.Z."/>
            <person name="Que T.C."/>
            <person name="Du C.H."/>
            <person name="Zhou Y.H."/>
            <person name="Cheng J.X."/>
            <person name="Dai P.F."/>
            <person name="Guo W.B."/>
            <person name="Han X.H."/>
            <person name="Huang E.J."/>
            <person name="Li L.F."/>
            <person name="Wei W."/>
            <person name="Gao Y.C."/>
            <person name="Liu J.Z."/>
            <person name="Shao H.Z."/>
            <person name="Wang X."/>
            <person name="Wang C.C."/>
            <person name="Yang T.C."/>
            <person name="Huo Q.B."/>
            <person name="Li W."/>
            <person name="Chen H.Y."/>
            <person name="Chen S.E."/>
            <person name="Zhou L.G."/>
            <person name="Ni X.B."/>
            <person name="Tian J.H."/>
            <person name="Sheng Y."/>
            <person name="Liu T."/>
            <person name="Pan Y.S."/>
            <person name="Xia L.Y."/>
            <person name="Li J."/>
            <person name="Zhao F."/>
            <person name="Cao W.C."/>
        </authorList>
    </citation>
    <scope>NUCLEOTIDE SEQUENCE [LARGE SCALE GENOMIC DNA]</scope>
    <source>
        <strain evidence="2">HaeL-2018</strain>
    </source>
</reference>
<evidence type="ECO:0000259" key="1">
    <source>
        <dbReference type="Pfam" id="PF09588"/>
    </source>
</evidence>
<dbReference type="Gene3D" id="3.90.320.10">
    <property type="match status" value="1"/>
</dbReference>
<dbReference type="EMBL" id="JABSTR010000001">
    <property type="protein sequence ID" value="KAH9359995.1"/>
    <property type="molecule type" value="Genomic_DNA"/>
</dbReference>
<gene>
    <name evidence="2" type="ORF">HPB48_019309</name>
</gene>
<dbReference type="InterPro" id="IPR011335">
    <property type="entry name" value="Restrct_endonuc-II-like"/>
</dbReference>
<dbReference type="OMA" id="RARYEKK"/>
<dbReference type="SUPFAM" id="SSF52980">
    <property type="entry name" value="Restriction endonuclease-like"/>
    <property type="match status" value="1"/>
</dbReference>
<dbReference type="Pfam" id="PF09588">
    <property type="entry name" value="YqaJ"/>
    <property type="match status" value="1"/>
</dbReference>
<dbReference type="VEuPathDB" id="VectorBase:HLOH_061962"/>
<comment type="caution">
    <text evidence="2">The sequence shown here is derived from an EMBL/GenBank/DDBJ whole genome shotgun (WGS) entry which is preliminary data.</text>
</comment>
<dbReference type="InterPro" id="IPR019080">
    <property type="entry name" value="YqaJ_viral_recombinase"/>
</dbReference>
<dbReference type="GO" id="GO:0006281">
    <property type="term" value="P:DNA repair"/>
    <property type="evidence" value="ECO:0007669"/>
    <property type="project" value="UniProtKB-ARBA"/>
</dbReference>
<proteinExistence type="predicted"/>
<dbReference type="CDD" id="cd22343">
    <property type="entry name" value="PDDEXK_lambda_exonuclease-like"/>
    <property type="match status" value="1"/>
</dbReference>
<evidence type="ECO:0000313" key="3">
    <source>
        <dbReference type="Proteomes" id="UP000821853"/>
    </source>
</evidence>
<dbReference type="AlphaFoldDB" id="A0A9J6FB63"/>
<dbReference type="PANTHER" id="PTHR47526:SF4">
    <property type="entry name" value="SWIM-TYPE DOMAIN-CONTAINING PROTEIN"/>
    <property type="match status" value="1"/>
</dbReference>
<dbReference type="Proteomes" id="UP000821853">
    <property type="component" value="Chromosome 1"/>
</dbReference>
<dbReference type="PANTHER" id="PTHR47526">
    <property type="entry name" value="ATP-DEPENDENT DNA HELICASE"/>
    <property type="match status" value="1"/>
</dbReference>
<name>A0A9J6FB63_HAELO</name>